<dbReference type="AlphaFoldDB" id="A0A9P4J7R5"/>
<sequence length="229" mass="25804">MTYEHASEDLIGWSCRATDCRPKKVSCNGHGIRMSPSKAEHWYALSHLLPDAFKAHRSLSHNTRVLHRAVSTINFVIVNPENGRDEPNDFLVAVGTTLLTYVGPRSPGSVGGTRPFMAIGNLKHRPPTYRHDLENVLHWTLITDAGDEPPKDSVLCGWDRSEWQIPAIQNLHYMMKHNFPIILVEVSSQFQCLYTLAEALRPSFCRRGTMGRYGPAQVVQLQKRCATPC</sequence>
<gene>
    <name evidence="2" type="ORF">K461DRAFT_100922</name>
</gene>
<feature type="domain" description="Fungal-type protein kinase" evidence="1">
    <location>
        <begin position="44"/>
        <end position="137"/>
    </location>
</feature>
<evidence type="ECO:0000313" key="2">
    <source>
        <dbReference type="EMBL" id="KAF2154720.1"/>
    </source>
</evidence>
<organism evidence="2 3">
    <name type="scientific">Myriangium duriaei CBS 260.36</name>
    <dbReference type="NCBI Taxonomy" id="1168546"/>
    <lineage>
        <taxon>Eukaryota</taxon>
        <taxon>Fungi</taxon>
        <taxon>Dikarya</taxon>
        <taxon>Ascomycota</taxon>
        <taxon>Pezizomycotina</taxon>
        <taxon>Dothideomycetes</taxon>
        <taxon>Dothideomycetidae</taxon>
        <taxon>Myriangiales</taxon>
        <taxon>Myriangiaceae</taxon>
        <taxon>Myriangium</taxon>
    </lineage>
</organism>
<name>A0A9P4J7R5_9PEZI</name>
<accession>A0A9P4J7R5</accession>
<reference evidence="2" key="1">
    <citation type="journal article" date="2020" name="Stud. Mycol.">
        <title>101 Dothideomycetes genomes: a test case for predicting lifestyles and emergence of pathogens.</title>
        <authorList>
            <person name="Haridas S."/>
            <person name="Albert R."/>
            <person name="Binder M."/>
            <person name="Bloem J."/>
            <person name="Labutti K."/>
            <person name="Salamov A."/>
            <person name="Andreopoulos B."/>
            <person name="Baker S."/>
            <person name="Barry K."/>
            <person name="Bills G."/>
            <person name="Bluhm B."/>
            <person name="Cannon C."/>
            <person name="Castanera R."/>
            <person name="Culley D."/>
            <person name="Daum C."/>
            <person name="Ezra D."/>
            <person name="Gonzalez J."/>
            <person name="Henrissat B."/>
            <person name="Kuo A."/>
            <person name="Liang C."/>
            <person name="Lipzen A."/>
            <person name="Lutzoni F."/>
            <person name="Magnuson J."/>
            <person name="Mondo S."/>
            <person name="Nolan M."/>
            <person name="Ohm R."/>
            <person name="Pangilinan J."/>
            <person name="Park H.-J."/>
            <person name="Ramirez L."/>
            <person name="Alfaro M."/>
            <person name="Sun H."/>
            <person name="Tritt A."/>
            <person name="Yoshinaga Y."/>
            <person name="Zwiers L.-H."/>
            <person name="Turgeon B."/>
            <person name="Goodwin S."/>
            <person name="Spatafora J."/>
            <person name="Crous P."/>
            <person name="Grigoriev I."/>
        </authorList>
    </citation>
    <scope>NUCLEOTIDE SEQUENCE</scope>
    <source>
        <strain evidence="2">CBS 260.36</strain>
    </source>
</reference>
<proteinExistence type="predicted"/>
<dbReference type="EMBL" id="ML996083">
    <property type="protein sequence ID" value="KAF2154720.1"/>
    <property type="molecule type" value="Genomic_DNA"/>
</dbReference>
<keyword evidence="3" id="KW-1185">Reference proteome</keyword>
<comment type="caution">
    <text evidence="2">The sequence shown here is derived from an EMBL/GenBank/DDBJ whole genome shotgun (WGS) entry which is preliminary data.</text>
</comment>
<dbReference type="Pfam" id="PF17667">
    <property type="entry name" value="Pkinase_fungal"/>
    <property type="match status" value="1"/>
</dbReference>
<dbReference type="OrthoDB" id="5584477at2759"/>
<dbReference type="Proteomes" id="UP000799439">
    <property type="component" value="Unassembled WGS sequence"/>
</dbReference>
<evidence type="ECO:0000259" key="1">
    <source>
        <dbReference type="Pfam" id="PF17667"/>
    </source>
</evidence>
<evidence type="ECO:0000313" key="3">
    <source>
        <dbReference type="Proteomes" id="UP000799439"/>
    </source>
</evidence>
<dbReference type="InterPro" id="IPR040976">
    <property type="entry name" value="Pkinase_fungal"/>
</dbReference>
<protein>
    <recommendedName>
        <fullName evidence="1">Fungal-type protein kinase domain-containing protein</fullName>
    </recommendedName>
</protein>